<evidence type="ECO:0000256" key="2">
    <source>
        <dbReference type="ARBA" id="ARBA00005742"/>
    </source>
</evidence>
<dbReference type="GO" id="GO:0005788">
    <property type="term" value="C:endoplasmic reticulum lumen"/>
    <property type="evidence" value="ECO:0007669"/>
    <property type="project" value="UniProtKB-SubCell"/>
</dbReference>
<feature type="domain" description="Selenoprotein F/M" evidence="8">
    <location>
        <begin position="78"/>
        <end position="152"/>
    </location>
</feature>
<feature type="signal peptide" evidence="7">
    <location>
        <begin position="1"/>
        <end position="22"/>
    </location>
</feature>
<dbReference type="AlphaFoldDB" id="A0A1B6E787"/>
<dbReference type="GO" id="GO:0016491">
    <property type="term" value="F:oxidoreductase activity"/>
    <property type="evidence" value="ECO:0007669"/>
    <property type="project" value="TreeGrafter"/>
</dbReference>
<keyword evidence="3 7" id="KW-0732">Signal</keyword>
<evidence type="ECO:0000256" key="4">
    <source>
        <dbReference type="ARBA" id="ARBA00022824"/>
    </source>
</evidence>
<keyword evidence="5" id="KW-0712">Selenocysteine</keyword>
<evidence type="ECO:0000256" key="6">
    <source>
        <dbReference type="ARBA" id="ARBA00040775"/>
    </source>
</evidence>
<dbReference type="InterPro" id="IPR014912">
    <property type="entry name" value="Sep15_SelM_dom"/>
</dbReference>
<dbReference type="InterPro" id="IPR039992">
    <property type="entry name" value="Sep15_SelM"/>
</dbReference>
<reference evidence="9" key="1">
    <citation type="submission" date="2015-12" db="EMBL/GenBank/DDBJ databases">
        <title>De novo transcriptome assembly of four potential Pierce s Disease insect vectors from Arizona vineyards.</title>
        <authorList>
            <person name="Tassone E.E."/>
        </authorList>
    </citation>
    <scope>NUCLEOTIDE SEQUENCE</scope>
</reference>
<comment type="similarity">
    <text evidence="2">Belongs to the selenoprotein M/F family.</text>
</comment>
<dbReference type="GO" id="GO:0051084">
    <property type="term" value="P:'de novo' post-translational protein folding"/>
    <property type="evidence" value="ECO:0007669"/>
    <property type="project" value="UniProtKB-ARBA"/>
</dbReference>
<evidence type="ECO:0000256" key="3">
    <source>
        <dbReference type="ARBA" id="ARBA00022729"/>
    </source>
</evidence>
<proteinExistence type="inferred from homology"/>
<feature type="chain" id="PRO_5008581990" description="Selenoprotein F" evidence="7">
    <location>
        <begin position="23"/>
        <end position="170"/>
    </location>
</feature>
<evidence type="ECO:0000313" key="9">
    <source>
        <dbReference type="EMBL" id="JAS33792.1"/>
    </source>
</evidence>
<keyword evidence="4" id="KW-0256">Endoplasmic reticulum</keyword>
<comment type="subcellular location">
    <subcellularLocation>
        <location evidence="1">Endoplasmic reticulum lumen</location>
    </subcellularLocation>
</comment>
<dbReference type="Pfam" id="PF08806">
    <property type="entry name" value="Sep15_SelM"/>
    <property type="match status" value="1"/>
</dbReference>
<evidence type="ECO:0000256" key="1">
    <source>
        <dbReference type="ARBA" id="ARBA00004319"/>
    </source>
</evidence>
<dbReference type="PANTHER" id="PTHR13077">
    <property type="entry name" value="SELENOPROTEIN F"/>
    <property type="match status" value="1"/>
</dbReference>
<evidence type="ECO:0000259" key="8">
    <source>
        <dbReference type="Pfam" id="PF08806"/>
    </source>
</evidence>
<evidence type="ECO:0000256" key="7">
    <source>
        <dbReference type="SAM" id="SignalP"/>
    </source>
</evidence>
<dbReference type="SUPFAM" id="SSF52833">
    <property type="entry name" value="Thioredoxin-like"/>
    <property type="match status" value="1"/>
</dbReference>
<protein>
    <recommendedName>
        <fullName evidence="6">Selenoprotein F</fullName>
    </recommendedName>
</protein>
<evidence type="ECO:0000256" key="5">
    <source>
        <dbReference type="ARBA" id="ARBA00022933"/>
    </source>
</evidence>
<name>A0A1B6E787_9HEMI</name>
<dbReference type="FunFam" id="3.40.30.50:FF:000001">
    <property type="entry name" value="15 kDa selenoprotein"/>
    <property type="match status" value="1"/>
</dbReference>
<dbReference type="EMBL" id="GEDC01003506">
    <property type="protein sequence ID" value="JAS33792.1"/>
    <property type="molecule type" value="Transcribed_RNA"/>
</dbReference>
<dbReference type="Gene3D" id="3.40.30.50">
    <property type="entry name" value="Sep15/SelM thioredoxin-like domain, active-site redox motif"/>
    <property type="match status" value="1"/>
</dbReference>
<accession>A0A1B6E787</accession>
<dbReference type="InterPro" id="IPR038219">
    <property type="entry name" value="Sep15/SelM_sf"/>
</dbReference>
<gene>
    <name evidence="9" type="ORF">g.27198</name>
</gene>
<dbReference type="PANTHER" id="PTHR13077:SF6">
    <property type="entry name" value="SELENOPROTEIN F"/>
    <property type="match status" value="1"/>
</dbReference>
<dbReference type="InterPro" id="IPR036249">
    <property type="entry name" value="Thioredoxin-like_sf"/>
</dbReference>
<sequence>MVNRKYFFIYFWLFYNCELSYGLTFSTEDCWALGFNRANLLCSSCDQLKKYDLEMINDHCTSCCNKDETSPTIKRYAKARLEVCTCKFGAYPQIQAFVKSDRPSKFPNLSIRYVRGLDPIIKLMDQDGNLQELLAIEKWNTDSIEEFLNTHLESPDDEDSDKEYLRTNQV</sequence>
<organism evidence="9">
    <name type="scientific">Clastoptera arizonana</name>
    <name type="common">Arizona spittle bug</name>
    <dbReference type="NCBI Taxonomy" id="38151"/>
    <lineage>
        <taxon>Eukaryota</taxon>
        <taxon>Metazoa</taxon>
        <taxon>Ecdysozoa</taxon>
        <taxon>Arthropoda</taxon>
        <taxon>Hexapoda</taxon>
        <taxon>Insecta</taxon>
        <taxon>Pterygota</taxon>
        <taxon>Neoptera</taxon>
        <taxon>Paraneoptera</taxon>
        <taxon>Hemiptera</taxon>
        <taxon>Auchenorrhyncha</taxon>
        <taxon>Cercopoidea</taxon>
        <taxon>Clastopteridae</taxon>
        <taxon>Clastoptera</taxon>
    </lineage>
</organism>